<dbReference type="PANTHER" id="PTHR43420">
    <property type="entry name" value="ACETYLTRANSFERASE"/>
    <property type="match status" value="1"/>
</dbReference>
<dbReference type="Gene3D" id="3.40.630.30">
    <property type="match status" value="1"/>
</dbReference>
<dbReference type="CDD" id="cd04301">
    <property type="entry name" value="NAT_SF"/>
    <property type="match status" value="1"/>
</dbReference>
<dbReference type="EC" id="2.3.1.266" evidence="5"/>
<evidence type="ECO:0000256" key="5">
    <source>
        <dbReference type="RuleBase" id="RU363094"/>
    </source>
</evidence>
<dbReference type="KEGG" id="vih:AB0763_10805"/>
<evidence type="ECO:0000256" key="1">
    <source>
        <dbReference type="ARBA" id="ARBA00005395"/>
    </source>
</evidence>
<dbReference type="GO" id="GO:0005840">
    <property type="term" value="C:ribosome"/>
    <property type="evidence" value="ECO:0007669"/>
    <property type="project" value="UniProtKB-KW"/>
</dbReference>
<dbReference type="SUPFAM" id="SSF55729">
    <property type="entry name" value="Acyl-CoA N-acyltransferases (Nat)"/>
    <property type="match status" value="1"/>
</dbReference>
<dbReference type="InterPro" id="IPR006464">
    <property type="entry name" value="AcTrfase_RimI/Ard1"/>
</dbReference>
<dbReference type="InterPro" id="IPR000182">
    <property type="entry name" value="GNAT_dom"/>
</dbReference>
<proteinExistence type="inferred from homology"/>
<dbReference type="GO" id="GO:0008999">
    <property type="term" value="F:protein-N-terminal-alanine acetyltransferase activity"/>
    <property type="evidence" value="ECO:0007669"/>
    <property type="project" value="UniProtKB-EC"/>
</dbReference>
<comment type="subcellular location">
    <subcellularLocation>
        <location evidence="5">Cytoplasm</location>
    </subcellularLocation>
</comment>
<evidence type="ECO:0000313" key="7">
    <source>
        <dbReference type="EMBL" id="XDK24678.1"/>
    </source>
</evidence>
<dbReference type="PROSITE" id="PS51186">
    <property type="entry name" value="GNAT"/>
    <property type="match status" value="1"/>
</dbReference>
<comment type="function">
    <text evidence="5">Acetylates the N-terminal alanine of ribosomal protein bS18.</text>
</comment>
<protein>
    <recommendedName>
        <fullName evidence="5">[Ribosomal protein bS18]-alanine N-acetyltransferase</fullName>
        <ecNumber evidence="5">2.3.1.266</ecNumber>
    </recommendedName>
</protein>
<keyword evidence="7" id="KW-0689">Ribosomal protein</keyword>
<evidence type="ECO:0000256" key="4">
    <source>
        <dbReference type="ARBA" id="ARBA00023315"/>
    </source>
</evidence>
<gene>
    <name evidence="7" type="primary">rimI</name>
    <name evidence="7" type="ORF">AB0763_10805</name>
</gene>
<dbReference type="GO" id="GO:0005737">
    <property type="term" value="C:cytoplasm"/>
    <property type="evidence" value="ECO:0007669"/>
    <property type="project" value="UniProtKB-SubCell"/>
</dbReference>
<keyword evidence="7" id="KW-0687">Ribonucleoprotein</keyword>
<dbReference type="NCBIfam" id="TIGR01575">
    <property type="entry name" value="rimI"/>
    <property type="match status" value="1"/>
</dbReference>
<accession>A0AB39HEC0</accession>
<reference evidence="7" key="1">
    <citation type="submission" date="2024-07" db="EMBL/GenBank/DDBJ databases">
        <title>Genome Analysis of a Potential Novel Vibrio Species Secreting pH- and Thermo-stable Alginate Lyase and its Application in Producing Alginate Oligosaccharides.</title>
        <authorList>
            <person name="Huang H."/>
            <person name="Bao K."/>
        </authorList>
    </citation>
    <scope>NUCLEOTIDE SEQUENCE</scope>
    <source>
        <strain evidence="7">HB236076</strain>
    </source>
</reference>
<comment type="similarity">
    <text evidence="1 5">Belongs to the acetyltransferase family. RimI subfamily.</text>
</comment>
<dbReference type="InterPro" id="IPR050680">
    <property type="entry name" value="YpeA/RimI_acetyltransf"/>
</dbReference>
<organism evidence="7">
    <name type="scientific">Vibrio sp. HB236076</name>
    <dbReference type="NCBI Taxonomy" id="3232307"/>
    <lineage>
        <taxon>Bacteria</taxon>
        <taxon>Pseudomonadati</taxon>
        <taxon>Pseudomonadota</taxon>
        <taxon>Gammaproteobacteria</taxon>
        <taxon>Vibrionales</taxon>
        <taxon>Vibrionaceae</taxon>
        <taxon>Vibrio</taxon>
    </lineage>
</organism>
<keyword evidence="2 5" id="KW-0963">Cytoplasm</keyword>
<feature type="domain" description="N-acetyltransferase" evidence="6">
    <location>
        <begin position="1"/>
        <end position="144"/>
    </location>
</feature>
<evidence type="ECO:0000256" key="3">
    <source>
        <dbReference type="ARBA" id="ARBA00022679"/>
    </source>
</evidence>
<name>A0AB39HEC0_9VIBR</name>
<keyword evidence="3 7" id="KW-0808">Transferase</keyword>
<dbReference type="Pfam" id="PF00583">
    <property type="entry name" value="Acetyltransf_1"/>
    <property type="match status" value="1"/>
</dbReference>
<keyword evidence="4 7" id="KW-0012">Acyltransferase</keyword>
<comment type="catalytic activity">
    <reaction evidence="5">
        <text>N-terminal L-alanyl-[ribosomal protein bS18] + acetyl-CoA = N-terminal N(alpha)-acetyl-L-alanyl-[ribosomal protein bS18] + CoA + H(+)</text>
        <dbReference type="Rhea" id="RHEA:43756"/>
        <dbReference type="Rhea" id="RHEA-COMP:10676"/>
        <dbReference type="Rhea" id="RHEA-COMP:10677"/>
        <dbReference type="ChEBI" id="CHEBI:15378"/>
        <dbReference type="ChEBI" id="CHEBI:57287"/>
        <dbReference type="ChEBI" id="CHEBI:57288"/>
        <dbReference type="ChEBI" id="CHEBI:64718"/>
        <dbReference type="ChEBI" id="CHEBI:83683"/>
        <dbReference type="EC" id="2.3.1.266"/>
    </reaction>
</comment>
<sequence length="144" mass="16216">MIRPLTAHDITWVEAIEQQVHLSPWSYSTLSKLDGRGAYHFGYFEQEKGLGYCYSQCIAGEVHLHNLAVAKVNQGQGIASCLLSALITQAKSLNADSIWLEVRVSNLSAQALYHKFDFSEVTRRENYYPAKQGYEDALIMCLTL</sequence>
<evidence type="ECO:0000256" key="2">
    <source>
        <dbReference type="ARBA" id="ARBA00022490"/>
    </source>
</evidence>
<dbReference type="InterPro" id="IPR016181">
    <property type="entry name" value="Acyl_CoA_acyltransferase"/>
</dbReference>
<evidence type="ECO:0000259" key="6">
    <source>
        <dbReference type="PROSITE" id="PS51186"/>
    </source>
</evidence>
<dbReference type="AlphaFoldDB" id="A0AB39HEC0"/>
<dbReference type="PANTHER" id="PTHR43420:SF51">
    <property type="entry name" value="PEPTIDYL-LYSINE N-ACETYLTRANSFERASE YIAC"/>
    <property type="match status" value="1"/>
</dbReference>
<dbReference type="EMBL" id="CP162601">
    <property type="protein sequence ID" value="XDK24678.1"/>
    <property type="molecule type" value="Genomic_DNA"/>
</dbReference>
<dbReference type="RefSeq" id="WP_306100677.1">
    <property type="nucleotide sequence ID" value="NZ_CP162601.1"/>
</dbReference>